<feature type="transmembrane region" description="Helical" evidence="1">
    <location>
        <begin position="69"/>
        <end position="91"/>
    </location>
</feature>
<keyword evidence="1" id="KW-0812">Transmembrane</keyword>
<proteinExistence type="inferred from homology"/>
<comment type="caution">
    <text evidence="2">The sequence shown here is derived from an EMBL/GenBank/DDBJ whole genome shotgun (WGS) entry which is preliminary data.</text>
</comment>
<keyword evidence="1" id="KW-1133">Transmembrane helix</keyword>
<feature type="transmembrane region" description="Helical" evidence="1">
    <location>
        <begin position="7"/>
        <end position="27"/>
    </location>
</feature>
<keyword evidence="1" id="KW-0813">Transport</keyword>
<name>A0A2T6C9H8_9BACL</name>
<organism evidence="2 3">
    <name type="scientific">Melghirimyces profundicolus</name>
    <dbReference type="NCBI Taxonomy" id="1242148"/>
    <lineage>
        <taxon>Bacteria</taxon>
        <taxon>Bacillati</taxon>
        <taxon>Bacillota</taxon>
        <taxon>Bacilli</taxon>
        <taxon>Bacillales</taxon>
        <taxon>Thermoactinomycetaceae</taxon>
        <taxon>Melghirimyces</taxon>
    </lineage>
</organism>
<gene>
    <name evidence="2" type="ORF">C8P63_101207</name>
</gene>
<accession>A0A2T6C9H8</accession>
<dbReference type="GO" id="GO:0005886">
    <property type="term" value="C:plasma membrane"/>
    <property type="evidence" value="ECO:0007669"/>
    <property type="project" value="UniProtKB-SubCell"/>
</dbReference>
<dbReference type="NCBIfam" id="TIGR00697">
    <property type="entry name" value="queuosine precursor transporter"/>
    <property type="match status" value="1"/>
</dbReference>
<sequence length="225" mass="25245">MNREDRWFLMFAGTFVGLLVIGNVLAVKIVQVPLFGGTYFVPAAVLVYALTFVCTDVVAEIWGRERTNWLVFVGFVTSLLVAILVQLAVWWPAAPFWKGQEAYATVLGANLRVTVAGMLAYLVSQYHDIWAFHFWKEKTGSRHLWLRNNLSTAVSQLVDTILFITIAFYGVIPDLAGVIMGQYLVKLLIALIDTPLVYGGVWLIRKRLSEDNPFRSEGGKASWAK</sequence>
<dbReference type="InterPro" id="IPR003744">
    <property type="entry name" value="YhhQ"/>
</dbReference>
<dbReference type="Pfam" id="PF02592">
    <property type="entry name" value="Vut_1"/>
    <property type="match status" value="1"/>
</dbReference>
<dbReference type="OrthoDB" id="9805479at2"/>
<keyword evidence="3" id="KW-1185">Reference proteome</keyword>
<comment type="subcellular location">
    <subcellularLocation>
        <location evidence="1">Cell membrane</location>
        <topology evidence="1">Multi-pass membrane protein</topology>
    </subcellularLocation>
</comment>
<dbReference type="AlphaFoldDB" id="A0A2T6C9H8"/>
<dbReference type="RefSeq" id="WP_108021466.1">
    <property type="nucleotide sequence ID" value="NZ_QBKR01000001.1"/>
</dbReference>
<protein>
    <recommendedName>
        <fullName evidence="1">Probable queuosine precursor transporter</fullName>
        <shortName evidence="1">Q precursor transporter</shortName>
    </recommendedName>
</protein>
<dbReference type="PANTHER" id="PTHR34300">
    <property type="entry name" value="QUEUOSINE PRECURSOR TRANSPORTER-RELATED"/>
    <property type="match status" value="1"/>
</dbReference>
<keyword evidence="1" id="KW-1003">Cell membrane</keyword>
<evidence type="ECO:0000313" key="3">
    <source>
        <dbReference type="Proteomes" id="UP000244240"/>
    </source>
</evidence>
<dbReference type="GO" id="GO:0022857">
    <property type="term" value="F:transmembrane transporter activity"/>
    <property type="evidence" value="ECO:0007669"/>
    <property type="project" value="UniProtKB-UniRule"/>
</dbReference>
<comment type="function">
    <text evidence="1">Involved in the import of queuosine (Q) precursors, required for Q precursor salvage.</text>
</comment>
<feature type="transmembrane region" description="Helical" evidence="1">
    <location>
        <begin position="183"/>
        <end position="204"/>
    </location>
</feature>
<keyword evidence="1" id="KW-0472">Membrane</keyword>
<reference evidence="2 3" key="1">
    <citation type="submission" date="2018-04" db="EMBL/GenBank/DDBJ databases">
        <title>Genomic Encyclopedia of Archaeal and Bacterial Type Strains, Phase II (KMG-II): from individual species to whole genera.</title>
        <authorList>
            <person name="Goeker M."/>
        </authorList>
    </citation>
    <scope>NUCLEOTIDE SEQUENCE [LARGE SCALE GENOMIC DNA]</scope>
    <source>
        <strain evidence="2 3">DSM 45787</strain>
    </source>
</reference>
<dbReference type="PANTHER" id="PTHR34300:SF2">
    <property type="entry name" value="QUEUOSINE PRECURSOR TRANSPORTER-RELATED"/>
    <property type="match status" value="1"/>
</dbReference>
<dbReference type="Proteomes" id="UP000244240">
    <property type="component" value="Unassembled WGS sequence"/>
</dbReference>
<evidence type="ECO:0000313" key="2">
    <source>
        <dbReference type="EMBL" id="PTX64985.1"/>
    </source>
</evidence>
<feature type="transmembrane region" description="Helical" evidence="1">
    <location>
        <begin position="144"/>
        <end position="171"/>
    </location>
</feature>
<dbReference type="EMBL" id="QBKR01000001">
    <property type="protein sequence ID" value="PTX64985.1"/>
    <property type="molecule type" value="Genomic_DNA"/>
</dbReference>
<feature type="transmembrane region" description="Helical" evidence="1">
    <location>
        <begin position="39"/>
        <end position="62"/>
    </location>
</feature>
<evidence type="ECO:0000256" key="1">
    <source>
        <dbReference type="HAMAP-Rule" id="MF_02088"/>
    </source>
</evidence>
<feature type="transmembrane region" description="Helical" evidence="1">
    <location>
        <begin position="103"/>
        <end position="123"/>
    </location>
</feature>
<comment type="similarity">
    <text evidence="1">Belongs to the vitamin uptake transporter (VUT/ECF) (TC 2.A.88) family. Q precursor transporter subfamily.</text>
</comment>
<dbReference type="HAMAP" id="MF_02088">
    <property type="entry name" value="Q_prec_transport"/>
    <property type="match status" value="1"/>
</dbReference>